<dbReference type="InterPro" id="IPR038180">
    <property type="entry name" value="FlgT_N_sf"/>
</dbReference>
<protein>
    <submittedName>
        <fullName evidence="5">Flagellar assembly protein FlgT</fullName>
    </submittedName>
</protein>
<feature type="domain" description="Flagellar assembly protein T C-terminal" evidence="2">
    <location>
        <begin position="316"/>
        <end position="392"/>
    </location>
</feature>
<keyword evidence="5" id="KW-0966">Cell projection</keyword>
<keyword evidence="5" id="KW-0282">Flagellum</keyword>
<evidence type="ECO:0000256" key="1">
    <source>
        <dbReference type="SAM" id="SignalP"/>
    </source>
</evidence>
<keyword evidence="1" id="KW-0732">Signal</keyword>
<dbReference type="InterPro" id="IPR032386">
    <property type="entry name" value="FlgT_M"/>
</dbReference>
<dbReference type="Gene3D" id="3.40.50.10610">
    <property type="entry name" value="ABC-type transport auxiliary lipoprotein component"/>
    <property type="match status" value="1"/>
</dbReference>
<feature type="signal peptide" evidence="1">
    <location>
        <begin position="1"/>
        <end position="27"/>
    </location>
</feature>
<accession>A0ABT0KN70</accession>
<dbReference type="Pfam" id="PF16538">
    <property type="entry name" value="FlgT_C"/>
    <property type="match status" value="1"/>
</dbReference>
<gene>
    <name evidence="5" type="ORF">L2737_05575</name>
</gene>
<proteinExistence type="predicted"/>
<dbReference type="Gene3D" id="2.40.10.410">
    <property type="entry name" value="FlgT, C-terminal domain"/>
    <property type="match status" value="1"/>
</dbReference>
<feature type="domain" description="Flagellar assembly protein T N-terminal" evidence="4">
    <location>
        <begin position="30"/>
        <end position="113"/>
    </location>
</feature>
<evidence type="ECO:0000313" key="5">
    <source>
        <dbReference type="EMBL" id="MCL1044795.1"/>
    </source>
</evidence>
<dbReference type="Pfam" id="PF16539">
    <property type="entry name" value="FlgT_M"/>
    <property type="match status" value="1"/>
</dbReference>
<sequence>MPNLNIKLLFFSVLVLQLASISHVAFAQRIEVSGQASIVDGNIDKAREAAINQALNYASLKAGVNFNSRQTINQGNLTQNAFQVQRMGEAKNIEVVSEIITSTDITVSLRLNLESQKVVQQCHSQQLKAALMIPQATMRDRSQLRYGQLANFEQALSQQYGTVINSMSEFSFAHMHAEEKLDHKNQLINFRGNRIPSWLGEITDSQYILQPEILDISTEPNQSSMFGLWSDYPQRQINLRFTLFHGISGEKVWSKDYAATAEWAFDKDETVSPTTKRFWSSTYGQSMNQLFQQSTQDIDNLLNCRPLLGQIVAKQGNRIIINLGRKNNVKMGDNFQIVLQQNIPDRVNLMRAVATKNRATVTIEQVSEESATAVLEGIEASGNIQIQDIVIKI</sequence>
<feature type="chain" id="PRO_5047371199" evidence="1">
    <location>
        <begin position="28"/>
        <end position="393"/>
    </location>
</feature>
<keyword evidence="6" id="KW-1185">Reference proteome</keyword>
<dbReference type="EMBL" id="JAKIKU010000002">
    <property type="protein sequence ID" value="MCL1044795.1"/>
    <property type="molecule type" value="Genomic_DNA"/>
</dbReference>
<organism evidence="5 6">
    <name type="scientific">Shewanella electrodiphila</name>
    <dbReference type="NCBI Taxonomy" id="934143"/>
    <lineage>
        <taxon>Bacteria</taxon>
        <taxon>Pseudomonadati</taxon>
        <taxon>Pseudomonadota</taxon>
        <taxon>Gammaproteobacteria</taxon>
        <taxon>Alteromonadales</taxon>
        <taxon>Shewanellaceae</taxon>
        <taxon>Shewanella</taxon>
    </lineage>
</organism>
<evidence type="ECO:0000259" key="3">
    <source>
        <dbReference type="Pfam" id="PF16539"/>
    </source>
</evidence>
<dbReference type="InterPro" id="IPR032370">
    <property type="entry name" value="FlgT_N"/>
</dbReference>
<dbReference type="RefSeq" id="WP_248955040.1">
    <property type="nucleotide sequence ID" value="NZ_JAKIKU010000002.1"/>
</dbReference>
<keyword evidence="5" id="KW-0969">Cilium</keyword>
<dbReference type="Proteomes" id="UP001202134">
    <property type="component" value="Unassembled WGS sequence"/>
</dbReference>
<dbReference type="Pfam" id="PF16548">
    <property type="entry name" value="FlgT_N"/>
    <property type="match status" value="1"/>
</dbReference>
<evidence type="ECO:0000259" key="2">
    <source>
        <dbReference type="Pfam" id="PF16538"/>
    </source>
</evidence>
<dbReference type="Gene3D" id="3.30.1660.40">
    <property type="entry name" value="FlgT, N-terminal domain"/>
    <property type="match status" value="1"/>
</dbReference>
<reference evidence="5 6" key="1">
    <citation type="submission" date="2022-01" db="EMBL/GenBank/DDBJ databases">
        <title>Whole genome-based taxonomy of the Shewanellaceae.</title>
        <authorList>
            <person name="Martin-Rodriguez A.J."/>
        </authorList>
    </citation>
    <scope>NUCLEOTIDE SEQUENCE [LARGE SCALE GENOMIC DNA]</scope>
    <source>
        <strain evidence="5 6">DSM 24955</strain>
    </source>
</reference>
<dbReference type="InterPro" id="IPR038165">
    <property type="entry name" value="FlgT_C_sf"/>
</dbReference>
<name>A0ABT0KN70_9GAMM</name>
<dbReference type="InterPro" id="IPR032388">
    <property type="entry name" value="FlgT_C"/>
</dbReference>
<evidence type="ECO:0000313" key="6">
    <source>
        <dbReference type="Proteomes" id="UP001202134"/>
    </source>
</evidence>
<evidence type="ECO:0000259" key="4">
    <source>
        <dbReference type="Pfam" id="PF16548"/>
    </source>
</evidence>
<comment type="caution">
    <text evidence="5">The sequence shown here is derived from an EMBL/GenBank/DDBJ whole genome shotgun (WGS) entry which is preliminary data.</text>
</comment>
<feature type="domain" description="Flagellar assembly protein T middle" evidence="3">
    <location>
        <begin position="120"/>
        <end position="272"/>
    </location>
</feature>